<keyword evidence="2" id="KW-1185">Reference proteome</keyword>
<dbReference type="InterPro" id="IPR014729">
    <property type="entry name" value="Rossmann-like_a/b/a_fold"/>
</dbReference>
<reference evidence="1 2" key="1">
    <citation type="journal article" date="2010" name="PLoS ONE">
        <title>The genome sequence of the rumen methanogen Methanobrevibacter ruminantium reveals new possibilities for controlling ruminant methane emissions.</title>
        <authorList>
            <person name="Leahy S.C."/>
            <person name="Kelly W.J."/>
            <person name="Altermann E."/>
            <person name="Ronimus R.S."/>
            <person name="Yeoman C.J."/>
            <person name="Pacheco D.M."/>
            <person name="Li D."/>
            <person name="Kong Z."/>
            <person name="McTavish S."/>
            <person name="Sang C."/>
            <person name="Lambie S.C."/>
            <person name="Janssen P.H."/>
            <person name="Dey D."/>
            <person name="Attwood G.T."/>
        </authorList>
    </citation>
    <scope>NUCLEOTIDE SEQUENCE [LARGE SCALE GENOMIC DNA]</scope>
    <source>
        <strain evidence="2">ATCC 35063 / DSM 1093 / JCM 13430 / OCM 146 / M1</strain>
    </source>
</reference>
<dbReference type="EMBL" id="CP001719">
    <property type="protein sequence ID" value="ADC46517.1"/>
    <property type="molecule type" value="Genomic_DNA"/>
</dbReference>
<proteinExistence type="predicted"/>
<protein>
    <submittedName>
        <fullName evidence="1">PP-loop family protein</fullName>
    </submittedName>
</protein>
<dbReference type="HOGENOM" id="CLU_061181_0_0_2"/>
<dbReference type="Proteomes" id="UP000008680">
    <property type="component" value="Chromosome"/>
</dbReference>
<sequence>MKANPKIEKVKQILKDYKKIALAFSAGADSTLLAYLAKESDCDVLAITYDNQIFPEGFLEFAKRRADELGIKHEIIENSFLMIYDVAHNTPQRCLTCRRLMYGSIKQVANERGYDIIIDGNNITDLIHDRPGILMKYANGIESPLIDANLESYEIHDFLEENDIEYSKSTTCLATRVKANETVTEDKVNRIDYCEGFIKSTIGADVVKLREEKNIATIELGNNDSKKILDKEKLEIIFNELKEAQYDKILLNIDFTEDEEELILDSELQKGKENLILRKKLPFDIEISKTGKVINEADNEFISDIQTIEEIGYIKLKIDKKESKIFRDGKISIENNKNKEDAKESLVKILPLIRRAKPF</sequence>
<dbReference type="NCBIfam" id="TIGR00268">
    <property type="entry name" value="ATP-dependent sacrificial sulfur transferase LarE"/>
    <property type="match status" value="1"/>
</dbReference>
<dbReference type="PATRIC" id="fig|634498.28.peg.668"/>
<accession>D3E1V6</accession>
<dbReference type="KEGG" id="mru:mru_0666"/>
<dbReference type="OrthoDB" id="61764at2157"/>
<dbReference type="GO" id="GO:0016783">
    <property type="term" value="F:sulfurtransferase activity"/>
    <property type="evidence" value="ECO:0007669"/>
    <property type="project" value="InterPro"/>
</dbReference>
<evidence type="ECO:0000313" key="2">
    <source>
        <dbReference type="Proteomes" id="UP000008680"/>
    </source>
</evidence>
<dbReference type="RefSeq" id="WP_012955468.1">
    <property type="nucleotide sequence ID" value="NC_013790.1"/>
</dbReference>
<dbReference type="STRING" id="634498.mru_0666"/>
<name>D3E1V6_METRM</name>
<dbReference type="Gene3D" id="3.40.50.620">
    <property type="entry name" value="HUPs"/>
    <property type="match status" value="1"/>
</dbReference>
<dbReference type="InterPro" id="IPR052188">
    <property type="entry name" value="Ni-pincer_cofactor_biosynth"/>
</dbReference>
<evidence type="ECO:0000313" key="1">
    <source>
        <dbReference type="EMBL" id="ADC46517.1"/>
    </source>
</evidence>
<dbReference type="PANTHER" id="PTHR43169:SF4">
    <property type="entry name" value="ATPASE, PP-LOOP SUPERFAMILY-RELATED"/>
    <property type="match status" value="1"/>
</dbReference>
<dbReference type="GeneID" id="8770313"/>
<dbReference type="SUPFAM" id="SSF52402">
    <property type="entry name" value="Adenine nucleotide alpha hydrolases-like"/>
    <property type="match status" value="1"/>
</dbReference>
<dbReference type="InterPro" id="IPR005232">
    <property type="entry name" value="LarE"/>
</dbReference>
<organism evidence="1 2">
    <name type="scientific">Methanobrevibacter ruminantium (strain ATCC 35063 / DSM 1093 / JCM 13430 / OCM 146 / M1)</name>
    <name type="common">Methanobacterium ruminantium</name>
    <dbReference type="NCBI Taxonomy" id="634498"/>
    <lineage>
        <taxon>Archaea</taxon>
        <taxon>Methanobacteriati</taxon>
        <taxon>Methanobacteriota</taxon>
        <taxon>Methanomada group</taxon>
        <taxon>Methanobacteria</taxon>
        <taxon>Methanobacteriales</taxon>
        <taxon>Methanobacteriaceae</taxon>
        <taxon>Methanobrevibacter</taxon>
    </lineage>
</organism>
<dbReference type="eggNOG" id="arCOG00043">
    <property type="taxonomic scope" value="Archaea"/>
</dbReference>
<dbReference type="AlphaFoldDB" id="D3E1V6"/>
<dbReference type="PANTHER" id="PTHR43169">
    <property type="entry name" value="EXSB FAMILY PROTEIN"/>
    <property type="match status" value="1"/>
</dbReference>
<gene>
    <name evidence="1" type="ordered locus">mru_0666</name>
</gene>